<dbReference type="PANTHER" id="PTHR42850:SF4">
    <property type="entry name" value="ZINC-DEPENDENT ENDOPOLYPHOSPHATASE"/>
    <property type="match status" value="1"/>
</dbReference>
<dbReference type="RefSeq" id="WP_039676294.1">
    <property type="nucleotide sequence ID" value="NZ_CP065689.1"/>
</dbReference>
<sequence>MIEQRAFIGDIHGEIYALNRALEFIEYRKIDRCVFLGDYINRGAHSKDVIERLIEFSGKCECVFIRGNHDQLMIDALTNAGSVGAFLKIGGADTLRSYLKGRKIGPDVFSEMQSLVPESHKQFLESTVRDWGSDSLYATHQGPTDPSRVTILGHKLVDRAVFEKKVIRIDTGCGMTNGKLTVLLAPAFQVNYFSTLP</sequence>
<dbReference type="STRING" id="38301.NX84_09795"/>
<dbReference type="GO" id="GO:0016791">
    <property type="term" value="F:phosphatase activity"/>
    <property type="evidence" value="ECO:0007669"/>
    <property type="project" value="TreeGrafter"/>
</dbReference>
<protein>
    <submittedName>
        <fullName evidence="3">Diadenosine tetraphosphatase</fullName>
    </submittedName>
    <submittedName>
        <fullName evidence="2">Metallophosphoesterase</fullName>
    </submittedName>
</protein>
<dbReference type="InterPro" id="IPR050126">
    <property type="entry name" value="Ap4A_hydrolase"/>
</dbReference>
<evidence type="ECO:0000313" key="2">
    <source>
        <dbReference type="EMBL" id="QPS59371.1"/>
    </source>
</evidence>
<reference evidence="2 5" key="2">
    <citation type="submission" date="2020-12" db="EMBL/GenBank/DDBJ databases">
        <title>FDA dAtabase for Regulatory Grade micrObial Sequences (FDA-ARGOS): Supporting development and validation of Infectious Disease Dx tests.</title>
        <authorList>
            <person name="Sproer C."/>
            <person name="Gronow S."/>
            <person name="Severitt S."/>
            <person name="Schroder I."/>
            <person name="Tallon L."/>
            <person name="Sadzewicz L."/>
            <person name="Zhao X."/>
            <person name="Boylan J."/>
            <person name="Ott S."/>
            <person name="Bowen H."/>
            <person name="Vavikolanu K."/>
            <person name="Mehta A."/>
            <person name="Aluvathingal J."/>
            <person name="Nadendla S."/>
            <person name="Lowell S."/>
            <person name="Myers T."/>
            <person name="Yan Y."/>
            <person name="Sichtig H."/>
        </authorList>
    </citation>
    <scope>NUCLEOTIDE SEQUENCE [LARGE SCALE GENOMIC DNA]</scope>
    <source>
        <strain evidence="2 5">FDAARGOS_894</strain>
    </source>
</reference>
<dbReference type="PANTHER" id="PTHR42850">
    <property type="entry name" value="METALLOPHOSPHOESTERASE"/>
    <property type="match status" value="1"/>
</dbReference>
<evidence type="ECO:0000313" key="4">
    <source>
        <dbReference type="Proteomes" id="UP000249264"/>
    </source>
</evidence>
<dbReference type="Proteomes" id="UP000594905">
    <property type="component" value="Chromosome"/>
</dbReference>
<dbReference type="EMBL" id="CP065689">
    <property type="protein sequence ID" value="QPS59371.1"/>
    <property type="molecule type" value="Genomic_DNA"/>
</dbReference>
<dbReference type="GO" id="GO:0005737">
    <property type="term" value="C:cytoplasm"/>
    <property type="evidence" value="ECO:0007669"/>
    <property type="project" value="TreeGrafter"/>
</dbReference>
<evidence type="ECO:0000313" key="5">
    <source>
        <dbReference type="Proteomes" id="UP000594905"/>
    </source>
</evidence>
<proteinExistence type="predicted"/>
<dbReference type="GeneID" id="70782638"/>
<dbReference type="EMBL" id="LS483460">
    <property type="protein sequence ID" value="SQH99244.1"/>
    <property type="molecule type" value="Genomic_DNA"/>
</dbReference>
<dbReference type="OrthoDB" id="9807890at2"/>
<evidence type="ECO:0000259" key="1">
    <source>
        <dbReference type="Pfam" id="PF00149"/>
    </source>
</evidence>
<dbReference type="Gene3D" id="3.60.21.10">
    <property type="match status" value="1"/>
</dbReference>
<dbReference type="GO" id="GO:0110154">
    <property type="term" value="P:RNA decapping"/>
    <property type="evidence" value="ECO:0007669"/>
    <property type="project" value="TreeGrafter"/>
</dbReference>
<dbReference type="AlphaFoldDB" id="A0A2X4UMQ3"/>
<keyword evidence="5" id="KW-1185">Reference proteome</keyword>
<dbReference type="Proteomes" id="UP000249264">
    <property type="component" value="Chromosome 1"/>
</dbReference>
<dbReference type="SUPFAM" id="SSF56300">
    <property type="entry name" value="Metallo-dependent phosphatases"/>
    <property type="match status" value="1"/>
</dbReference>
<feature type="domain" description="Calcineurin-like phosphoesterase" evidence="1">
    <location>
        <begin position="6"/>
        <end position="89"/>
    </location>
</feature>
<gene>
    <name evidence="2" type="ORF">I6G51_10845</name>
    <name evidence="3" type="ORF">NCTC10288_00713</name>
</gene>
<organism evidence="3 4">
    <name type="scientific">Corynebacterium minutissimum</name>
    <dbReference type="NCBI Taxonomy" id="38301"/>
    <lineage>
        <taxon>Bacteria</taxon>
        <taxon>Bacillati</taxon>
        <taxon>Actinomycetota</taxon>
        <taxon>Actinomycetes</taxon>
        <taxon>Mycobacteriales</taxon>
        <taxon>Corynebacteriaceae</taxon>
        <taxon>Corynebacterium</taxon>
    </lineage>
</organism>
<dbReference type="InterPro" id="IPR004843">
    <property type="entry name" value="Calcineurin-like_PHP"/>
</dbReference>
<name>A0A2X4UMQ3_9CORY</name>
<dbReference type="KEGG" id="cmin:NCTC10288_00713"/>
<evidence type="ECO:0000313" key="3">
    <source>
        <dbReference type="EMBL" id="SQH99244.1"/>
    </source>
</evidence>
<dbReference type="GO" id="GO:0008803">
    <property type="term" value="F:bis(5'-nucleosyl)-tetraphosphatase (symmetrical) activity"/>
    <property type="evidence" value="ECO:0007669"/>
    <property type="project" value="TreeGrafter"/>
</dbReference>
<accession>A0A2X4UMQ3</accession>
<reference evidence="3 4" key="1">
    <citation type="submission" date="2018-06" db="EMBL/GenBank/DDBJ databases">
        <authorList>
            <consortium name="Pathogen Informatics"/>
            <person name="Doyle S."/>
        </authorList>
    </citation>
    <scope>NUCLEOTIDE SEQUENCE [LARGE SCALE GENOMIC DNA]</scope>
    <source>
        <strain evidence="3 4">NCTC10288</strain>
    </source>
</reference>
<dbReference type="InterPro" id="IPR029052">
    <property type="entry name" value="Metallo-depent_PP-like"/>
</dbReference>
<dbReference type="Pfam" id="PF00149">
    <property type="entry name" value="Metallophos"/>
    <property type="match status" value="1"/>
</dbReference>